<reference evidence="1" key="2">
    <citation type="journal article" date="2021" name="PeerJ">
        <title>Extensive microbial diversity within the chicken gut microbiome revealed by metagenomics and culture.</title>
        <authorList>
            <person name="Gilroy R."/>
            <person name="Ravi A."/>
            <person name="Getino M."/>
            <person name="Pursley I."/>
            <person name="Horton D.L."/>
            <person name="Alikhan N.F."/>
            <person name="Baker D."/>
            <person name="Gharbi K."/>
            <person name="Hall N."/>
            <person name="Watson M."/>
            <person name="Adriaenssens E.M."/>
            <person name="Foster-Nyarko E."/>
            <person name="Jarju S."/>
            <person name="Secka A."/>
            <person name="Antonio M."/>
            <person name="Oren A."/>
            <person name="Chaudhuri R.R."/>
            <person name="La Ragione R."/>
            <person name="Hildebrand F."/>
            <person name="Pallen M.J."/>
        </authorList>
    </citation>
    <scope>NUCLEOTIDE SEQUENCE</scope>
    <source>
        <strain evidence="1">ChiBcec15-4380</strain>
    </source>
</reference>
<dbReference type="EMBL" id="DVHE01000075">
    <property type="protein sequence ID" value="HIR51510.1"/>
    <property type="molecule type" value="Genomic_DNA"/>
</dbReference>
<name>A0A9D1DJ30_9FIRM</name>
<organism evidence="1 2">
    <name type="scientific">Candidatus Avoscillospira avicola</name>
    <dbReference type="NCBI Taxonomy" id="2840706"/>
    <lineage>
        <taxon>Bacteria</taxon>
        <taxon>Bacillati</taxon>
        <taxon>Bacillota</taxon>
        <taxon>Clostridia</taxon>
        <taxon>Eubacteriales</taxon>
        <taxon>Oscillospiraceae</taxon>
        <taxon>Oscillospiraceae incertae sedis</taxon>
        <taxon>Candidatus Avoscillospira</taxon>
    </lineage>
</organism>
<evidence type="ECO:0000313" key="2">
    <source>
        <dbReference type="Proteomes" id="UP000824239"/>
    </source>
</evidence>
<sequence length="375" mass="41435">MNQKEVSEIRRRFRPDYSNITKVTGVYVSDTGEILSRFTQSVGMMLDDEKEKLLGILKRTLSGGLGKNLLDLSIPTQEVAQGPSLALLSKLRDSQLEDTEAAQAFFDQVIPTVTMETNYLILLCCDAYDVPHRGRDGLGGDSEEVYRYLISCVCPVKLTKSNLSFQVKEGEFHNSKTDWVVGAPELGFLYPAFDSRATNLYGALLYSRSIADNHEDFIRAVFNAEPPMAAAEQRETFQSILGSSLEKDCSLEVVKSVHAQLSDMIEEHKQSGEKETLVISKPEVNHVLKSSGLSESQVAAFDAGFDEAFGAHTDVSPANLMDPRRFEVQTPDVKIHVAPDKRDLVETRVLGGAKYILIRAEEGVEVNGVPVEIQG</sequence>
<dbReference type="Proteomes" id="UP000824239">
    <property type="component" value="Unassembled WGS sequence"/>
</dbReference>
<gene>
    <name evidence="1" type="ORF">IAA53_09620</name>
</gene>
<protein>
    <submittedName>
        <fullName evidence="1">DUF4317 domain-containing protein</fullName>
    </submittedName>
</protein>
<proteinExistence type="predicted"/>
<dbReference type="AlphaFoldDB" id="A0A9D1DJ30"/>
<evidence type="ECO:0000313" key="1">
    <source>
        <dbReference type="EMBL" id="HIR51510.1"/>
    </source>
</evidence>
<reference evidence="1" key="1">
    <citation type="submission" date="2020-10" db="EMBL/GenBank/DDBJ databases">
        <authorList>
            <person name="Gilroy R."/>
        </authorList>
    </citation>
    <scope>NUCLEOTIDE SEQUENCE</scope>
    <source>
        <strain evidence="1">ChiBcec15-4380</strain>
    </source>
</reference>
<accession>A0A9D1DJ30</accession>
<dbReference type="InterPro" id="IPR025466">
    <property type="entry name" value="DUF4317"/>
</dbReference>
<dbReference type="Pfam" id="PF14199">
    <property type="entry name" value="DUF4317"/>
    <property type="match status" value="1"/>
</dbReference>
<comment type="caution">
    <text evidence="1">The sequence shown here is derived from an EMBL/GenBank/DDBJ whole genome shotgun (WGS) entry which is preliminary data.</text>
</comment>